<accession>A0A8J2WWU6</accession>
<evidence type="ECO:0000313" key="2">
    <source>
        <dbReference type="Proteomes" id="UP000789595"/>
    </source>
</evidence>
<name>A0A8J2WWU6_9STRA</name>
<reference evidence="1" key="1">
    <citation type="submission" date="2021-11" db="EMBL/GenBank/DDBJ databases">
        <authorList>
            <consortium name="Genoscope - CEA"/>
            <person name="William W."/>
        </authorList>
    </citation>
    <scope>NUCLEOTIDE SEQUENCE</scope>
</reference>
<organism evidence="1 2">
    <name type="scientific">Pelagomonas calceolata</name>
    <dbReference type="NCBI Taxonomy" id="35677"/>
    <lineage>
        <taxon>Eukaryota</taxon>
        <taxon>Sar</taxon>
        <taxon>Stramenopiles</taxon>
        <taxon>Ochrophyta</taxon>
        <taxon>Pelagophyceae</taxon>
        <taxon>Pelagomonadales</taxon>
        <taxon>Pelagomonadaceae</taxon>
        <taxon>Pelagomonas</taxon>
    </lineage>
</organism>
<sequence length="580" mass="64835">MRQIVKPRDLHGDQIEAWQEKQVELAAQRWIADGDAPLPREFEKVADLTSFLASVGLREVFKSERKRVDKQRRVDAVVAAIVSERRRVRLAGPTAFLFRNRRLELPQPVGLQFLTVRELLQFRAVDRSARRAGEQDHHWIPRLRAAGVTADAPGAAPVETDWDWRDIYRSLDKFRGIKNVERDRADAEAKAMAQNDPAVLAWLRAEVEKVVRPPRPGMPPDRIDYITQSITQALLDATSAESVKRRAAKDLGPSFASATLARDLCVKRGLESAWRPVARGGMRWPRTRAMDRFLEAVLYRWSHAKSGEKVALTHGRYRDKTPWSTPYAAARRASYHDSRCLEVKRGRDEFIGKTFRASCSEKNGCQCESANYGRHPTVCLGSSALSAGRHAWWINYSTRRVFKRSRTLGSSWADIHLYVGIATTAVDRTRPLGLDGAGFGVCVERPIGACAFHDGRWLDAPYIHGGKALLALEIKEDGSATLAISSKGWADQTPRIIAEGLRLTGGPALRPAVSFCDGALVDIEPLVEPPRNLMAPGPPPGGDWWHHVQTECLCGISCLCEHESEHRDPVRMPRPRGRSG</sequence>
<evidence type="ECO:0000313" key="1">
    <source>
        <dbReference type="EMBL" id="CAH0371662.1"/>
    </source>
</evidence>
<comment type="caution">
    <text evidence="1">The sequence shown here is derived from an EMBL/GenBank/DDBJ whole genome shotgun (WGS) entry which is preliminary data.</text>
</comment>
<gene>
    <name evidence="1" type="ORF">PECAL_3P16140</name>
</gene>
<keyword evidence="2" id="KW-1185">Reference proteome</keyword>
<dbReference type="AlphaFoldDB" id="A0A8J2WWU6"/>
<dbReference type="EMBL" id="CAKKNE010000003">
    <property type="protein sequence ID" value="CAH0371662.1"/>
    <property type="molecule type" value="Genomic_DNA"/>
</dbReference>
<dbReference type="Proteomes" id="UP000789595">
    <property type="component" value="Unassembled WGS sequence"/>
</dbReference>
<proteinExistence type="predicted"/>
<protein>
    <submittedName>
        <fullName evidence="1">Uncharacterized protein</fullName>
    </submittedName>
</protein>